<evidence type="ECO:0008006" key="3">
    <source>
        <dbReference type="Google" id="ProtNLM"/>
    </source>
</evidence>
<accession>A0ABT9ZX04</accession>
<gene>
    <name evidence="1" type="ORF">J2S74_003138</name>
</gene>
<dbReference type="EMBL" id="JAUSUG010000012">
    <property type="protein sequence ID" value="MDQ0255756.1"/>
    <property type="molecule type" value="Genomic_DNA"/>
</dbReference>
<comment type="caution">
    <text evidence="1">The sequence shown here is derived from an EMBL/GenBank/DDBJ whole genome shotgun (WGS) entry which is preliminary data.</text>
</comment>
<organism evidence="1 2">
    <name type="scientific">Evansella vedderi</name>
    <dbReference type="NCBI Taxonomy" id="38282"/>
    <lineage>
        <taxon>Bacteria</taxon>
        <taxon>Bacillati</taxon>
        <taxon>Bacillota</taxon>
        <taxon>Bacilli</taxon>
        <taxon>Bacillales</taxon>
        <taxon>Bacillaceae</taxon>
        <taxon>Evansella</taxon>
    </lineage>
</organism>
<protein>
    <recommendedName>
        <fullName evidence="3">DUF2564 family protein</fullName>
    </recommendedName>
</protein>
<keyword evidence="2" id="KW-1185">Reference proteome</keyword>
<evidence type="ECO:0000313" key="2">
    <source>
        <dbReference type="Proteomes" id="UP001230005"/>
    </source>
</evidence>
<dbReference type="Proteomes" id="UP001230005">
    <property type="component" value="Unassembled WGS sequence"/>
</dbReference>
<name>A0ABT9ZX04_9BACI</name>
<evidence type="ECO:0000313" key="1">
    <source>
        <dbReference type="EMBL" id="MDQ0255756.1"/>
    </source>
</evidence>
<proteinExistence type="predicted"/>
<dbReference type="RefSeq" id="WP_307326880.1">
    <property type="nucleotide sequence ID" value="NZ_JAUSUG010000012.1"/>
</dbReference>
<sequence length="80" mass="9003">MSEPFDDIHQIEMAIKAAQKTVGNATMNMDPEQLETATKALEDAKAQLNMATQHQLDPDFVQYSSDLIEKLEHQISEAKE</sequence>
<dbReference type="Pfam" id="PF10819">
    <property type="entry name" value="DUF2564"/>
    <property type="match status" value="1"/>
</dbReference>
<reference evidence="1 2" key="1">
    <citation type="submission" date="2023-07" db="EMBL/GenBank/DDBJ databases">
        <title>Genomic Encyclopedia of Type Strains, Phase IV (KMG-IV): sequencing the most valuable type-strain genomes for metagenomic binning, comparative biology and taxonomic classification.</title>
        <authorList>
            <person name="Goeker M."/>
        </authorList>
    </citation>
    <scope>NUCLEOTIDE SEQUENCE [LARGE SCALE GENOMIC DNA]</scope>
    <source>
        <strain evidence="1 2">DSM 9768</strain>
    </source>
</reference>
<dbReference type="InterPro" id="IPR020314">
    <property type="entry name" value="Uncharacterised_YpzA"/>
</dbReference>